<keyword evidence="3" id="KW-1185">Reference proteome</keyword>
<dbReference type="EMBL" id="OZ035841">
    <property type="protein sequence ID" value="CAL1590368.1"/>
    <property type="molecule type" value="Genomic_DNA"/>
</dbReference>
<reference evidence="2 3" key="1">
    <citation type="submission" date="2024-04" db="EMBL/GenBank/DDBJ databases">
        <authorList>
            <person name="Waldvogel A.-M."/>
            <person name="Schoenle A."/>
        </authorList>
    </citation>
    <scope>NUCLEOTIDE SEQUENCE [LARGE SCALE GENOMIC DNA]</scope>
</reference>
<gene>
    <name evidence="2" type="ORF">KC01_LOCUS19883</name>
</gene>
<dbReference type="AlphaFoldDB" id="A0AAV2KJZ8"/>
<evidence type="ECO:0000313" key="2">
    <source>
        <dbReference type="EMBL" id="CAL1590368.1"/>
    </source>
</evidence>
<feature type="compositionally biased region" description="Basic and acidic residues" evidence="1">
    <location>
        <begin position="92"/>
        <end position="112"/>
    </location>
</feature>
<accession>A0AAV2KJZ8</accession>
<feature type="compositionally biased region" description="Basic and acidic residues" evidence="1">
    <location>
        <begin position="39"/>
        <end position="51"/>
    </location>
</feature>
<organism evidence="2 3">
    <name type="scientific">Knipowitschia caucasica</name>
    <name type="common">Caucasian dwarf goby</name>
    <name type="synonym">Pomatoschistus caucasicus</name>
    <dbReference type="NCBI Taxonomy" id="637954"/>
    <lineage>
        <taxon>Eukaryota</taxon>
        <taxon>Metazoa</taxon>
        <taxon>Chordata</taxon>
        <taxon>Craniata</taxon>
        <taxon>Vertebrata</taxon>
        <taxon>Euteleostomi</taxon>
        <taxon>Actinopterygii</taxon>
        <taxon>Neopterygii</taxon>
        <taxon>Teleostei</taxon>
        <taxon>Neoteleostei</taxon>
        <taxon>Acanthomorphata</taxon>
        <taxon>Gobiaria</taxon>
        <taxon>Gobiiformes</taxon>
        <taxon>Gobioidei</taxon>
        <taxon>Gobiidae</taxon>
        <taxon>Gobiinae</taxon>
        <taxon>Knipowitschia</taxon>
    </lineage>
</organism>
<feature type="compositionally biased region" description="Polar residues" evidence="1">
    <location>
        <begin position="75"/>
        <end position="84"/>
    </location>
</feature>
<evidence type="ECO:0000256" key="1">
    <source>
        <dbReference type="SAM" id="MobiDB-lite"/>
    </source>
</evidence>
<sequence length="224" mass="23936">MSIPPGSSTQTGMSKPPTRGNTIKVKPEAPAMDKVAAAKPKDDRTEPKDLRSNPPTKVKLPSMSRSPAVRDKPSSKLSPKTNGETPPASPKQVEDKDKDQFDAVDIATEKLSHPTANRAKPPQRRPPTNPGPGVQETESDKTEAGSTPTKPSELKKPTESTLASPAKPDQPSRSPPPARPAPPKVLLEGKASCAKDKPSVESLQVEVQELRAALELLQTQYKAI</sequence>
<protein>
    <submittedName>
        <fullName evidence="2">Uncharacterized protein</fullName>
    </submittedName>
</protein>
<feature type="compositionally biased region" description="Pro residues" evidence="1">
    <location>
        <begin position="173"/>
        <end position="183"/>
    </location>
</feature>
<evidence type="ECO:0000313" key="3">
    <source>
        <dbReference type="Proteomes" id="UP001497482"/>
    </source>
</evidence>
<feature type="region of interest" description="Disordered" evidence="1">
    <location>
        <begin position="1"/>
        <end position="199"/>
    </location>
</feature>
<name>A0AAV2KJZ8_KNICA</name>
<feature type="compositionally biased region" description="Polar residues" evidence="1">
    <location>
        <begin position="1"/>
        <end position="13"/>
    </location>
</feature>
<proteinExistence type="predicted"/>
<dbReference type="Proteomes" id="UP001497482">
    <property type="component" value="Chromosome 19"/>
</dbReference>